<keyword evidence="5" id="KW-0805">Transcription regulation</keyword>
<evidence type="ECO:0000256" key="1">
    <source>
        <dbReference type="ARBA" id="ARBA00005322"/>
    </source>
</evidence>
<gene>
    <name evidence="11" type="ORF">BWI95_04870</name>
</gene>
<evidence type="ECO:0000256" key="3">
    <source>
        <dbReference type="ARBA" id="ARBA00022491"/>
    </source>
</evidence>
<dbReference type="InterPro" id="IPR035890">
    <property type="entry name" value="Anti-sigma-28_factor_FlgM_sf"/>
</dbReference>
<comment type="function">
    <text evidence="7">Responsible for the coupling of flagellin expression to flagellar assembly by preventing expression of the flagellin genes when a component of the middle class of proteins is defective. It negatively regulates flagellar genes by inhibiting the activity of FliA by directly binding to FliA.</text>
</comment>
<dbReference type="KEGG" id="kco:BWI95_04870"/>
<keyword evidence="11" id="KW-0282">Flagellum</keyword>
<dbReference type="Proteomes" id="UP000187148">
    <property type="component" value="Chromosome"/>
</dbReference>
<comment type="similarity">
    <text evidence="1">Belongs to the FlgM family.</text>
</comment>
<protein>
    <recommendedName>
        <fullName evidence="2">Negative regulator of flagellin synthesis</fullName>
    </recommendedName>
    <alternativeName>
        <fullName evidence="8">Anti-sigma-28 factor</fullName>
    </alternativeName>
</protein>
<dbReference type="SUPFAM" id="SSF101498">
    <property type="entry name" value="Anti-sigma factor FlgM"/>
    <property type="match status" value="1"/>
</dbReference>
<keyword evidence="11" id="KW-0969">Cilium</keyword>
<dbReference type="EMBL" id="CP019445">
    <property type="protein sequence ID" value="APZ04436.1"/>
    <property type="molecule type" value="Genomic_DNA"/>
</dbReference>
<evidence type="ECO:0000256" key="2">
    <source>
        <dbReference type="ARBA" id="ARBA00017823"/>
    </source>
</evidence>
<dbReference type="InterPro" id="IPR031316">
    <property type="entry name" value="FlgM_C"/>
</dbReference>
<evidence type="ECO:0000256" key="9">
    <source>
        <dbReference type="SAM" id="MobiDB-lite"/>
    </source>
</evidence>
<keyword evidence="11" id="KW-0966">Cell projection</keyword>
<dbReference type="GO" id="GO:0044781">
    <property type="term" value="P:bacterial-type flagellum organization"/>
    <property type="evidence" value="ECO:0007669"/>
    <property type="project" value="UniProtKB-KW"/>
</dbReference>
<evidence type="ECO:0000256" key="4">
    <source>
        <dbReference type="ARBA" id="ARBA00022795"/>
    </source>
</evidence>
<evidence type="ECO:0000259" key="10">
    <source>
        <dbReference type="Pfam" id="PF04316"/>
    </source>
</evidence>
<sequence length="98" mass="10702">MNIERTSQARAIQATTAQQQGEPRAKYDDMGTAATSDDRANGTQVKLSQLMQHVKADSSRDIDTARVAEVKAKMEAGELTLDSDKIASALVRDIFQFS</sequence>
<keyword evidence="12" id="KW-1185">Reference proteome</keyword>
<evidence type="ECO:0000313" key="11">
    <source>
        <dbReference type="EMBL" id="APZ04436.1"/>
    </source>
</evidence>
<evidence type="ECO:0000256" key="8">
    <source>
        <dbReference type="ARBA" id="ARBA00030117"/>
    </source>
</evidence>
<evidence type="ECO:0000313" key="12">
    <source>
        <dbReference type="Proteomes" id="UP000187148"/>
    </source>
</evidence>
<keyword evidence="6" id="KW-0804">Transcription</keyword>
<name>A0A807LCX5_9ENTR</name>
<dbReference type="InterPro" id="IPR007412">
    <property type="entry name" value="FlgM"/>
</dbReference>
<dbReference type="NCBIfam" id="TIGR03824">
    <property type="entry name" value="FlgM_jcvi"/>
    <property type="match status" value="1"/>
</dbReference>
<dbReference type="Pfam" id="PF04316">
    <property type="entry name" value="FlgM"/>
    <property type="match status" value="1"/>
</dbReference>
<accession>A0A807LCX5</accession>
<feature type="region of interest" description="Disordered" evidence="9">
    <location>
        <begin position="1"/>
        <end position="40"/>
    </location>
</feature>
<evidence type="ECO:0000256" key="5">
    <source>
        <dbReference type="ARBA" id="ARBA00023015"/>
    </source>
</evidence>
<evidence type="ECO:0000256" key="7">
    <source>
        <dbReference type="ARBA" id="ARBA00024739"/>
    </source>
</evidence>
<evidence type="ECO:0000256" key="6">
    <source>
        <dbReference type="ARBA" id="ARBA00023163"/>
    </source>
</evidence>
<dbReference type="GO" id="GO:0045892">
    <property type="term" value="P:negative regulation of DNA-templated transcription"/>
    <property type="evidence" value="ECO:0007669"/>
    <property type="project" value="InterPro"/>
</dbReference>
<reference evidence="11 12" key="1">
    <citation type="submission" date="2017-01" db="EMBL/GenBank/DDBJ databases">
        <authorList>
            <person name="Cao J.-M."/>
        </authorList>
    </citation>
    <scope>NUCLEOTIDE SEQUENCE [LARGE SCALE GENOMIC DNA]</scope>
    <source>
        <strain evidence="11 12">888-76</strain>
    </source>
</reference>
<dbReference type="AlphaFoldDB" id="A0A807LCX5"/>
<keyword evidence="3" id="KW-0678">Repressor</keyword>
<keyword evidence="4" id="KW-1005">Bacterial flagellum biogenesis</keyword>
<dbReference type="RefSeq" id="WP_042712499.1">
    <property type="nucleotide sequence ID" value="NZ_CP019445.1"/>
</dbReference>
<feature type="domain" description="Anti-sigma-28 factor FlgM C-terminal" evidence="10">
    <location>
        <begin position="46"/>
        <end position="91"/>
    </location>
</feature>
<proteinExistence type="inferred from homology"/>
<organism evidence="11 12">
    <name type="scientific">Kosakonia cowanii JCM 10956 = DSM 18146</name>
    <dbReference type="NCBI Taxonomy" id="1300165"/>
    <lineage>
        <taxon>Bacteria</taxon>
        <taxon>Pseudomonadati</taxon>
        <taxon>Pseudomonadota</taxon>
        <taxon>Gammaproteobacteria</taxon>
        <taxon>Enterobacterales</taxon>
        <taxon>Enterobacteriaceae</taxon>
        <taxon>Kosakonia</taxon>
    </lineage>
</organism>
<feature type="compositionally biased region" description="Low complexity" evidence="9">
    <location>
        <begin position="1"/>
        <end position="20"/>
    </location>
</feature>